<feature type="domain" description="Mop" evidence="7">
    <location>
        <begin position="285"/>
        <end position="349"/>
    </location>
</feature>
<evidence type="ECO:0000259" key="6">
    <source>
        <dbReference type="PROSITE" id="PS50893"/>
    </source>
</evidence>
<dbReference type="Pfam" id="PF00005">
    <property type="entry name" value="ABC_tran"/>
    <property type="match status" value="1"/>
</dbReference>
<gene>
    <name evidence="8" type="ORF">SAMN04488563_2476</name>
</gene>
<evidence type="ECO:0000313" key="9">
    <source>
        <dbReference type="Proteomes" id="UP000182977"/>
    </source>
</evidence>
<dbReference type="GO" id="GO:0005524">
    <property type="term" value="F:ATP binding"/>
    <property type="evidence" value="ECO:0007669"/>
    <property type="project" value="UniProtKB-KW"/>
</dbReference>
<dbReference type="EMBL" id="LT629791">
    <property type="protein sequence ID" value="SDU53328.1"/>
    <property type="molecule type" value="Genomic_DNA"/>
</dbReference>
<dbReference type="SUPFAM" id="SSF50331">
    <property type="entry name" value="MOP-like"/>
    <property type="match status" value="1"/>
</dbReference>
<dbReference type="Pfam" id="PF03459">
    <property type="entry name" value="TOBE"/>
    <property type="match status" value="1"/>
</dbReference>
<evidence type="ECO:0000256" key="2">
    <source>
        <dbReference type="ARBA" id="ARBA00022505"/>
    </source>
</evidence>
<dbReference type="STRING" id="419479.SAMN04488563_2476"/>
<feature type="domain" description="ABC transporter" evidence="6">
    <location>
        <begin position="2"/>
        <end position="236"/>
    </location>
</feature>
<name>A0A1H2JBA2_9ACTN</name>
<dbReference type="SMART" id="SM00382">
    <property type="entry name" value="AAA"/>
    <property type="match status" value="1"/>
</dbReference>
<dbReference type="PROSITE" id="PS50893">
    <property type="entry name" value="ABC_TRANSPORTER_2"/>
    <property type="match status" value="1"/>
</dbReference>
<dbReference type="InterPro" id="IPR003439">
    <property type="entry name" value="ABC_transporter-like_ATP-bd"/>
</dbReference>
<keyword evidence="1" id="KW-0813">Transport</keyword>
<dbReference type="InterPro" id="IPR017871">
    <property type="entry name" value="ABC_transporter-like_CS"/>
</dbReference>
<dbReference type="GO" id="GO:0015689">
    <property type="term" value="P:molybdate ion transport"/>
    <property type="evidence" value="ECO:0007669"/>
    <property type="project" value="InterPro"/>
</dbReference>
<dbReference type="InterPro" id="IPR004606">
    <property type="entry name" value="Mop_domain"/>
</dbReference>
<dbReference type="Proteomes" id="UP000182977">
    <property type="component" value="Chromosome I"/>
</dbReference>
<proteinExistence type="predicted"/>
<dbReference type="PROSITE" id="PS00211">
    <property type="entry name" value="ABC_TRANSPORTER_1"/>
    <property type="match status" value="1"/>
</dbReference>
<keyword evidence="4 8" id="KW-0067">ATP-binding</keyword>
<dbReference type="OrthoDB" id="9112331at2"/>
<organism evidence="8 9">
    <name type="scientific">Jiangella alkaliphila</name>
    <dbReference type="NCBI Taxonomy" id="419479"/>
    <lineage>
        <taxon>Bacteria</taxon>
        <taxon>Bacillati</taxon>
        <taxon>Actinomycetota</taxon>
        <taxon>Actinomycetes</taxon>
        <taxon>Jiangellales</taxon>
        <taxon>Jiangellaceae</taxon>
        <taxon>Jiangella</taxon>
    </lineage>
</organism>
<dbReference type="SUPFAM" id="SSF52540">
    <property type="entry name" value="P-loop containing nucleoside triphosphate hydrolases"/>
    <property type="match status" value="1"/>
</dbReference>
<evidence type="ECO:0000256" key="3">
    <source>
        <dbReference type="ARBA" id="ARBA00022741"/>
    </source>
</evidence>
<dbReference type="InterPro" id="IPR008995">
    <property type="entry name" value="Mo/tungstate-bd_C_term_dom"/>
</dbReference>
<protein>
    <submittedName>
        <fullName evidence="8">Molybdate transport system ATP-binding protein</fullName>
    </submittedName>
</protein>
<dbReference type="Gene3D" id="2.40.50.100">
    <property type="match status" value="1"/>
</dbReference>
<dbReference type="PANTHER" id="PTHR42781">
    <property type="entry name" value="SPERMIDINE/PUTRESCINE IMPORT ATP-BINDING PROTEIN POTA"/>
    <property type="match status" value="1"/>
</dbReference>
<evidence type="ECO:0000256" key="4">
    <source>
        <dbReference type="ARBA" id="ARBA00022840"/>
    </source>
</evidence>
<dbReference type="InterPro" id="IPR003593">
    <property type="entry name" value="AAA+_ATPase"/>
</dbReference>
<dbReference type="InterPro" id="IPR005116">
    <property type="entry name" value="Transp-assoc_OB_typ1"/>
</dbReference>
<dbReference type="InterPro" id="IPR027417">
    <property type="entry name" value="P-loop_NTPase"/>
</dbReference>
<dbReference type="RefSeq" id="WP_046769157.1">
    <property type="nucleotide sequence ID" value="NZ_KQ061230.1"/>
</dbReference>
<evidence type="ECO:0000256" key="1">
    <source>
        <dbReference type="ARBA" id="ARBA00022448"/>
    </source>
</evidence>
<keyword evidence="3" id="KW-0547">Nucleotide-binding</keyword>
<dbReference type="InterPro" id="IPR050093">
    <property type="entry name" value="ABC_SmlMolc_Importer"/>
</dbReference>
<dbReference type="AlphaFoldDB" id="A0A1H2JBA2"/>
<sequence length="350" mass="37026">MSLYADLALRRGDLELHAGLAVAPGEVVALLGPNGAGKSTALQLLAGILPLDAGRIELDGVTLDDPAAGVHVRPRDRRVGMVVQDYLLFPKMSVLENVAFGLRSRGLHRDRARAEARDWLGRMGLAEYERRRPGELSGGQAQRVALARALIVEPRLLLLDEPLAALDAGTRPAVRAELRRHLAGYEGCTLVVTHDPLEAMVLGDRVVVLERGRVVQHGAPAEVARRPRTDYVARLVGLNLLTGTATGRSAELPSGAVVALAHDASGPVHIAFSPVAVTLSPRRPEGSARNAWPLVIVDLEAHGDLVRVTADGAVPVLADVTPLAVADLGLEPGGEVWASVKASEISVYPA</sequence>
<keyword evidence="9" id="KW-1185">Reference proteome</keyword>
<dbReference type="Gene3D" id="3.40.50.300">
    <property type="entry name" value="P-loop containing nucleotide triphosphate hydrolases"/>
    <property type="match status" value="1"/>
</dbReference>
<dbReference type="PANTHER" id="PTHR42781:SF4">
    <property type="entry name" value="SPERMIDINE_PUTRESCINE IMPORT ATP-BINDING PROTEIN POTA"/>
    <property type="match status" value="1"/>
</dbReference>
<evidence type="ECO:0000256" key="5">
    <source>
        <dbReference type="PROSITE-ProRule" id="PRU01213"/>
    </source>
</evidence>
<accession>A0A1H2JBA2</accession>
<reference evidence="9" key="1">
    <citation type="submission" date="2016-10" db="EMBL/GenBank/DDBJ databases">
        <authorList>
            <person name="Varghese N."/>
            <person name="Submissions S."/>
        </authorList>
    </citation>
    <scope>NUCLEOTIDE SEQUENCE [LARGE SCALE GENOMIC DNA]</scope>
    <source>
        <strain evidence="9">DSM 45079</strain>
    </source>
</reference>
<dbReference type="GO" id="GO:0016887">
    <property type="term" value="F:ATP hydrolysis activity"/>
    <property type="evidence" value="ECO:0007669"/>
    <property type="project" value="InterPro"/>
</dbReference>
<evidence type="ECO:0000259" key="7">
    <source>
        <dbReference type="PROSITE" id="PS51866"/>
    </source>
</evidence>
<dbReference type="PROSITE" id="PS51866">
    <property type="entry name" value="MOP"/>
    <property type="match status" value="1"/>
</dbReference>
<keyword evidence="2 5" id="KW-0500">Molybdenum</keyword>
<evidence type="ECO:0000313" key="8">
    <source>
        <dbReference type="EMBL" id="SDU53328.1"/>
    </source>
</evidence>